<organism evidence="2 3">
    <name type="scientific">Dillenia turbinata</name>
    <dbReference type="NCBI Taxonomy" id="194707"/>
    <lineage>
        <taxon>Eukaryota</taxon>
        <taxon>Viridiplantae</taxon>
        <taxon>Streptophyta</taxon>
        <taxon>Embryophyta</taxon>
        <taxon>Tracheophyta</taxon>
        <taxon>Spermatophyta</taxon>
        <taxon>Magnoliopsida</taxon>
        <taxon>eudicotyledons</taxon>
        <taxon>Gunneridae</taxon>
        <taxon>Pentapetalae</taxon>
        <taxon>Dilleniales</taxon>
        <taxon>Dilleniaceae</taxon>
        <taxon>Dillenia</taxon>
    </lineage>
</organism>
<reference evidence="2 3" key="1">
    <citation type="submission" date="2023-12" db="EMBL/GenBank/DDBJ databases">
        <title>A high-quality genome assembly for Dillenia turbinata (Dilleniales).</title>
        <authorList>
            <person name="Chanderbali A."/>
        </authorList>
    </citation>
    <scope>NUCLEOTIDE SEQUENCE [LARGE SCALE GENOMIC DNA]</scope>
    <source>
        <strain evidence="2">LSX21</strain>
        <tissue evidence="2">Leaf</tissue>
    </source>
</reference>
<evidence type="ECO:0000313" key="3">
    <source>
        <dbReference type="Proteomes" id="UP001370490"/>
    </source>
</evidence>
<evidence type="ECO:0000313" key="2">
    <source>
        <dbReference type="EMBL" id="KAK6930502.1"/>
    </source>
</evidence>
<keyword evidence="3" id="KW-1185">Reference proteome</keyword>
<dbReference type="Proteomes" id="UP001370490">
    <property type="component" value="Unassembled WGS sequence"/>
</dbReference>
<dbReference type="EMBL" id="JBAMMX010000012">
    <property type="protein sequence ID" value="KAK6930502.1"/>
    <property type="molecule type" value="Genomic_DNA"/>
</dbReference>
<dbReference type="AlphaFoldDB" id="A0AAN8VJA7"/>
<dbReference type="GO" id="GO:0006351">
    <property type="term" value="P:DNA-templated transcription"/>
    <property type="evidence" value="ECO:0007669"/>
    <property type="project" value="InterPro"/>
</dbReference>
<dbReference type="InterPro" id="IPR012340">
    <property type="entry name" value="NA-bd_OB-fold"/>
</dbReference>
<protein>
    <submittedName>
        <fullName evidence="2">RNA polymerase, Rpb8</fullName>
    </submittedName>
</protein>
<evidence type="ECO:0000256" key="1">
    <source>
        <dbReference type="SAM" id="MobiDB-lite"/>
    </source>
</evidence>
<dbReference type="GO" id="GO:0003899">
    <property type="term" value="F:DNA-directed RNA polymerase activity"/>
    <property type="evidence" value="ECO:0007669"/>
    <property type="project" value="InterPro"/>
</dbReference>
<name>A0AAN8VJA7_9MAGN</name>
<comment type="caution">
    <text evidence="2">The sequence shown here is derived from an EMBL/GenBank/DDBJ whole genome shotgun (WGS) entry which is preliminary data.</text>
</comment>
<dbReference type="Pfam" id="PF03870">
    <property type="entry name" value="RNA_pol_Rpb8"/>
    <property type="match status" value="1"/>
</dbReference>
<dbReference type="InterPro" id="IPR005570">
    <property type="entry name" value="RPABC3"/>
</dbReference>
<gene>
    <name evidence="2" type="ORF">RJ641_004596</name>
</gene>
<dbReference type="Gene3D" id="2.40.50.140">
    <property type="entry name" value="Nucleic acid-binding proteins"/>
    <property type="match status" value="1"/>
</dbReference>
<feature type="region of interest" description="Disordered" evidence="1">
    <location>
        <begin position="135"/>
        <end position="155"/>
    </location>
</feature>
<accession>A0AAN8VJA7</accession>
<dbReference type="SUPFAM" id="SSF50249">
    <property type="entry name" value="Nucleic acid-binding proteins"/>
    <property type="match status" value="1"/>
</dbReference>
<sequence length="359" mass="40027">MHCQLPGTCDTVGHNCICQTICSHKSKGVNQIMLIIFLIHITTYPKQGTYEALKTWKIIDPTWKQGKNDQQNSLAEEGKKTTRRSTNFQIVGIYFIRMVVSHAALIPWSVNRKYLGKILKSLRVVFFDFRSFPNPKPNPRDEDEGGGEADGGGRKGALATAVAADEADEDDEFLAGGSDMIRSMRLPEVIGAEKFQSICSRDQAKETGNSNGFIDLVSCLDIRDIYVSFGGLLMMLQGDPSNAANFELDQRLILLMRKDILRITLYPPLLVTYMRWDCHTWMAIDLEENFVLLPNIYTGRTASATSIGRTASATSIGAELTTRATMHKIIIAFDGTPRVYHIYDSFRVSNGIVDVKTSV</sequence>
<proteinExistence type="predicted"/>